<protein>
    <recommendedName>
        <fullName evidence="4">Squalene cyclase C-terminal domain-containing protein</fullName>
    </recommendedName>
</protein>
<proteinExistence type="predicted"/>
<dbReference type="EMBL" id="CAJRAY010000024">
    <property type="protein sequence ID" value="CAG5081997.1"/>
    <property type="molecule type" value="Genomic_DNA"/>
</dbReference>
<comment type="caution">
    <text evidence="2">The sequence shown here is derived from an EMBL/GenBank/DDBJ whole genome shotgun (WGS) entry which is preliminary data.</text>
</comment>
<accession>A0ABM8V1Z5</accession>
<evidence type="ECO:0000313" key="2">
    <source>
        <dbReference type="EMBL" id="CAG5081997.1"/>
    </source>
</evidence>
<gene>
    <name evidence="2" type="primary">txxe 1454</name>
    <name evidence="2" type="ORF">TXXE_05710</name>
</gene>
<evidence type="ECO:0000256" key="1">
    <source>
        <dbReference type="SAM" id="MobiDB-lite"/>
    </source>
</evidence>
<sequence>MPDGTVIERGGKNLTENEGGWNDGKQRKIGCFAPDVLDGIIRYLRGITLPDGGLPFVFKSAGEYTHAPWWRAERDDVPSINPTGSILGLLYKQRVRTEIFAEEWFVKNEAYVWRVVEREEPAGYHDGVNWLMFLLHAPDRNRAERHLSKFDAWLGRPGTIERNPDAEGYVHKVLDWAPRPDSHAAKFVTESEVREHLEALVRLQREDGGWPIHWQTVSPGAELAWRGWITVERLKTLRAYGVI</sequence>
<organism evidence="2 3">
    <name type="scientific">Thermobacillus xylanilyticus</name>
    <dbReference type="NCBI Taxonomy" id="76633"/>
    <lineage>
        <taxon>Bacteria</taxon>
        <taxon>Bacillati</taxon>
        <taxon>Bacillota</taxon>
        <taxon>Bacilli</taxon>
        <taxon>Bacillales</taxon>
        <taxon>Paenibacillaceae</taxon>
        <taxon>Thermobacillus</taxon>
    </lineage>
</organism>
<name>A0ABM8V1Z5_THEXY</name>
<dbReference type="Proteomes" id="UP000681526">
    <property type="component" value="Unassembled WGS sequence"/>
</dbReference>
<keyword evidence="3" id="KW-1185">Reference proteome</keyword>
<evidence type="ECO:0008006" key="4">
    <source>
        <dbReference type="Google" id="ProtNLM"/>
    </source>
</evidence>
<dbReference type="SUPFAM" id="SSF48239">
    <property type="entry name" value="Terpenoid cyclases/Protein prenyltransferases"/>
    <property type="match status" value="1"/>
</dbReference>
<dbReference type="InterPro" id="IPR008930">
    <property type="entry name" value="Terpenoid_cyclase/PrenylTrfase"/>
</dbReference>
<reference evidence="2 3" key="1">
    <citation type="submission" date="2021-04" db="EMBL/GenBank/DDBJ databases">
        <authorList>
            <person name="Rakotoarivonina H."/>
        </authorList>
    </citation>
    <scope>NUCLEOTIDE SEQUENCE [LARGE SCALE GENOMIC DNA]</scope>
    <source>
        <strain evidence="2 3">XE</strain>
    </source>
</reference>
<evidence type="ECO:0000313" key="3">
    <source>
        <dbReference type="Proteomes" id="UP000681526"/>
    </source>
</evidence>
<feature type="region of interest" description="Disordered" evidence="1">
    <location>
        <begin position="1"/>
        <end position="20"/>
    </location>
</feature>